<dbReference type="Pfam" id="PF03887">
    <property type="entry name" value="YfbU"/>
    <property type="match status" value="1"/>
</dbReference>
<dbReference type="AlphaFoldDB" id="I3UGY0"/>
<evidence type="ECO:0000313" key="1">
    <source>
        <dbReference type="EMBL" id="AFK64268.1"/>
    </source>
</evidence>
<reference evidence="1 2" key="1">
    <citation type="journal article" date="2011" name="J. Bacteriol.">
        <title>Whole-genome shotgun sequencing of the sulfur-oxidizing chemoautotroph Tetrathiobacter kashmirensis.</title>
        <authorList>
            <person name="Ghosh W."/>
            <person name="George A."/>
            <person name="Agarwal A."/>
            <person name="Raj P."/>
            <person name="Alam M."/>
            <person name="Pyne P."/>
            <person name="Das Gupta S.K."/>
        </authorList>
    </citation>
    <scope>NUCLEOTIDE SEQUENCE [LARGE SCALE GENOMIC DNA]</scope>
    <source>
        <strain evidence="1 2">WT001</strain>
    </source>
</reference>
<sequence>MWRNIEEACSNLSDHEINELVAGIPEQRSITFQGFDAGEEPEFLFIALFMIEKLELFREFDYRDINSRTPTIDDYRAMHKAFDTISSQRKRSHLTLKEVTGILNA</sequence>
<dbReference type="Gene3D" id="1.10.3190.10">
    <property type="entry name" value="yfbu gene product, domain 2"/>
    <property type="match status" value="1"/>
</dbReference>
<accession>I3UGY0</accession>
<dbReference type="EMBL" id="CP003555">
    <property type="protein sequence ID" value="AFK64268.1"/>
    <property type="molecule type" value="Genomic_DNA"/>
</dbReference>
<name>I3UGY0_ADVKW</name>
<dbReference type="SUPFAM" id="SSF116960">
    <property type="entry name" value="YfbU-like"/>
    <property type="match status" value="1"/>
</dbReference>
<dbReference type="OrthoDB" id="7376627at2"/>
<dbReference type="KEGG" id="aka:TKWG_23355"/>
<dbReference type="InterPro" id="IPR005587">
    <property type="entry name" value="UPF0304_YfbU"/>
</dbReference>
<dbReference type="InterPro" id="IPR023146">
    <property type="entry name" value="YfbU_alpha-helical_sf"/>
</dbReference>
<organism evidence="1 2">
    <name type="scientific">Advenella kashmirensis (strain DSM 17095 / LMG 22695 / WT001)</name>
    <name type="common">Tetrathiobacter kashmirensis</name>
    <dbReference type="NCBI Taxonomy" id="1036672"/>
    <lineage>
        <taxon>Bacteria</taxon>
        <taxon>Pseudomonadati</taxon>
        <taxon>Pseudomonadota</taxon>
        <taxon>Betaproteobacteria</taxon>
        <taxon>Burkholderiales</taxon>
        <taxon>Alcaligenaceae</taxon>
    </lineage>
</organism>
<proteinExistence type="predicted"/>
<reference evidence="2" key="2">
    <citation type="journal article" date="2013" name="PLoS ONE">
        <title>Genome implosion elicits host-confinement in Alcaligenaceae: evidence from the comparative genomics of Tetrathiobacter kashmirensis, a pathogen in the making.</title>
        <authorList>
            <person name="Ghosh W."/>
            <person name="Alam M."/>
            <person name="Roy C."/>
            <person name="Pyne P."/>
            <person name="George A."/>
            <person name="Chakraborty R."/>
            <person name="Majumder S."/>
            <person name="Agarwal A."/>
            <person name="Chakraborty S."/>
            <person name="Majumdar S."/>
            <person name="Gupta S.K."/>
        </authorList>
    </citation>
    <scope>NUCLEOTIDE SEQUENCE [LARGE SCALE GENOMIC DNA]</scope>
    <source>
        <strain evidence="2">WT001</strain>
    </source>
</reference>
<dbReference type="HOGENOM" id="CLU_2230731_0_0_4"/>
<keyword evidence="2" id="KW-1185">Reference proteome</keyword>
<protein>
    <submittedName>
        <fullName evidence="1">Uncharacterized protein</fullName>
    </submittedName>
</protein>
<gene>
    <name evidence="1" type="ordered locus">TKWG_23355</name>
</gene>
<evidence type="ECO:0000313" key="2">
    <source>
        <dbReference type="Proteomes" id="UP000005267"/>
    </source>
</evidence>
<dbReference type="Proteomes" id="UP000005267">
    <property type="component" value="Chromosome"/>
</dbReference>